<reference evidence="2" key="1">
    <citation type="submission" date="2021-09" db="EMBL/GenBank/DDBJ databases">
        <authorList>
            <consortium name="AG Swart"/>
            <person name="Singh M."/>
            <person name="Singh A."/>
            <person name="Seah K."/>
            <person name="Emmerich C."/>
        </authorList>
    </citation>
    <scope>NUCLEOTIDE SEQUENCE</scope>
    <source>
        <strain evidence="2">ATCC30299</strain>
    </source>
</reference>
<keyword evidence="3" id="KW-1185">Reference proteome</keyword>
<dbReference type="PROSITE" id="PS00636">
    <property type="entry name" value="DNAJ_1"/>
    <property type="match status" value="1"/>
</dbReference>
<evidence type="ECO:0000259" key="1">
    <source>
        <dbReference type="PROSITE" id="PS50076"/>
    </source>
</evidence>
<gene>
    <name evidence="2" type="ORF">BSTOLATCC_MIC54040</name>
</gene>
<organism evidence="2 3">
    <name type="scientific">Blepharisma stoltei</name>
    <dbReference type="NCBI Taxonomy" id="1481888"/>
    <lineage>
        <taxon>Eukaryota</taxon>
        <taxon>Sar</taxon>
        <taxon>Alveolata</taxon>
        <taxon>Ciliophora</taxon>
        <taxon>Postciliodesmatophora</taxon>
        <taxon>Heterotrichea</taxon>
        <taxon>Heterotrichida</taxon>
        <taxon>Blepharismidae</taxon>
        <taxon>Blepharisma</taxon>
    </lineage>
</organism>
<comment type="caution">
    <text evidence="2">The sequence shown here is derived from an EMBL/GenBank/DDBJ whole genome shotgun (WGS) entry which is preliminary data.</text>
</comment>
<evidence type="ECO:0000313" key="2">
    <source>
        <dbReference type="EMBL" id="CAG9331986.1"/>
    </source>
</evidence>
<feature type="domain" description="J" evidence="1">
    <location>
        <begin position="124"/>
        <end position="185"/>
    </location>
</feature>
<dbReference type="Proteomes" id="UP001162131">
    <property type="component" value="Unassembled WGS sequence"/>
</dbReference>
<dbReference type="PRINTS" id="PR00625">
    <property type="entry name" value="JDOMAIN"/>
</dbReference>
<dbReference type="PROSITE" id="PS50076">
    <property type="entry name" value="DNAJ_2"/>
    <property type="match status" value="1"/>
</dbReference>
<dbReference type="InterPro" id="IPR036869">
    <property type="entry name" value="J_dom_sf"/>
</dbReference>
<name>A0AAU9K469_9CILI</name>
<dbReference type="InterPro" id="IPR001623">
    <property type="entry name" value="DnaJ_domain"/>
</dbReference>
<dbReference type="InterPro" id="IPR050817">
    <property type="entry name" value="DjlA_DnaK_co-chaperone"/>
</dbReference>
<sequence length="207" mass="23728">MSSKTRRKSETQYKNKLKRRKTEITLTNVVNTPRVSISSEACLKTPSTPNLYKITGPNGINSSQSQNTLPKVRFQRELSTEKSKYPAFQRYLEHKYGKKVKNLSPPEKPLPIKRPRSVKLLKNNLYDLLELTPSCTESDIRQSYKRLAIKCHPDKGGDPKHFRCLKQAYDILGNVDLKEIYDNEGLDGVNALQEVEMDELLECLKSS</sequence>
<dbReference type="AlphaFoldDB" id="A0AAU9K469"/>
<accession>A0AAU9K469</accession>
<dbReference type="Gene3D" id="1.10.287.110">
    <property type="entry name" value="DnaJ domain"/>
    <property type="match status" value="1"/>
</dbReference>
<dbReference type="SUPFAM" id="SSF46565">
    <property type="entry name" value="Chaperone J-domain"/>
    <property type="match status" value="1"/>
</dbReference>
<dbReference type="CDD" id="cd06257">
    <property type="entry name" value="DnaJ"/>
    <property type="match status" value="1"/>
</dbReference>
<dbReference type="Pfam" id="PF00226">
    <property type="entry name" value="DnaJ"/>
    <property type="match status" value="1"/>
</dbReference>
<evidence type="ECO:0000313" key="3">
    <source>
        <dbReference type="Proteomes" id="UP001162131"/>
    </source>
</evidence>
<dbReference type="EMBL" id="CAJZBQ010000053">
    <property type="protein sequence ID" value="CAG9331986.1"/>
    <property type="molecule type" value="Genomic_DNA"/>
</dbReference>
<dbReference type="SMART" id="SM00271">
    <property type="entry name" value="DnaJ"/>
    <property type="match status" value="1"/>
</dbReference>
<dbReference type="PANTHER" id="PTHR24074">
    <property type="entry name" value="CO-CHAPERONE PROTEIN DJLA"/>
    <property type="match status" value="1"/>
</dbReference>
<dbReference type="InterPro" id="IPR018253">
    <property type="entry name" value="DnaJ_domain_CS"/>
</dbReference>
<proteinExistence type="predicted"/>
<protein>
    <recommendedName>
        <fullName evidence="1">J domain-containing protein</fullName>
    </recommendedName>
</protein>